<dbReference type="Proteomes" id="UP000822271">
    <property type="component" value="Unassembled WGS sequence"/>
</dbReference>
<name>A0A2J0SGD0_STEMA</name>
<organism evidence="2 3">
    <name type="scientific">Stenotrophomonas maltophilia</name>
    <name type="common">Pseudomonas maltophilia</name>
    <name type="synonym">Xanthomonas maltophilia</name>
    <dbReference type="NCBI Taxonomy" id="40324"/>
    <lineage>
        <taxon>Bacteria</taxon>
        <taxon>Pseudomonadati</taxon>
        <taxon>Pseudomonadota</taxon>
        <taxon>Gammaproteobacteria</taxon>
        <taxon>Lysobacterales</taxon>
        <taxon>Lysobacteraceae</taxon>
        <taxon>Stenotrophomonas</taxon>
        <taxon>Stenotrophomonas maltophilia group</taxon>
    </lineage>
</organism>
<accession>A0A2J0SGD0</accession>
<dbReference type="Pfam" id="PF07791">
    <property type="entry name" value="Imm11"/>
    <property type="match status" value="1"/>
</dbReference>
<dbReference type="OrthoDB" id="6932018at2"/>
<protein>
    <recommendedName>
        <fullName evidence="1">Immunity MXAN-0049 protein domain-containing protein</fullName>
    </recommendedName>
</protein>
<feature type="domain" description="Immunity MXAN-0049 protein" evidence="1">
    <location>
        <begin position="57"/>
        <end position="190"/>
    </location>
</feature>
<gene>
    <name evidence="2" type="ORF">D7Y33_17885</name>
</gene>
<reference evidence="2" key="2">
    <citation type="journal article" date="2020" name="Front. Microbiol.">
        <title>Genetic Variants of the DSF Quorum Sensing System in Stenotrophomonas maltophilia Influence Virulence and Resistance Phenotypes Among Genotypically Diverse Clinical Isolates.</title>
        <authorList>
            <person name="Yero D."/>
            <person name="Huedo P."/>
            <person name="Conchillo-Sole O."/>
            <person name="Martinez-Servat S."/>
            <person name="Mamat U."/>
            <person name="Coves X."/>
            <person name="Llanas F."/>
            <person name="Roca I."/>
            <person name="Vila J."/>
            <person name="Schaible U.E."/>
            <person name="Daura X."/>
            <person name="Gibert I."/>
        </authorList>
    </citation>
    <scope>NUCLEOTIDE SEQUENCE</scope>
    <source>
        <strain evidence="2">OG156</strain>
    </source>
</reference>
<dbReference type="InterPro" id="IPR012433">
    <property type="entry name" value="Imm11"/>
</dbReference>
<dbReference type="EMBL" id="RAUE01000029">
    <property type="protein sequence ID" value="MBA0312855.1"/>
    <property type="molecule type" value="Genomic_DNA"/>
</dbReference>
<evidence type="ECO:0000313" key="2">
    <source>
        <dbReference type="EMBL" id="MBA0312855.1"/>
    </source>
</evidence>
<reference evidence="2" key="1">
    <citation type="submission" date="2018-09" db="EMBL/GenBank/DDBJ databases">
        <authorList>
            <person name="Groschel M."/>
            <person name="Kohl T."/>
            <person name="Conchillo-Sole O."/>
            <person name="Mamat U."/>
            <person name="Yero D."/>
            <person name="Niemann S."/>
            <person name="Daura X."/>
            <person name="Gibert I."/>
        </authorList>
    </citation>
    <scope>NUCLEOTIDE SEQUENCE</scope>
    <source>
        <strain evidence="2">OG156</strain>
    </source>
</reference>
<sequence length="192" mass="21926">MKYFRIRPDMSIAERWTLGNINHVDNWLFIDPPVNFMEPGTYSLDLVNCGVEVDYSLAGYASVPVVSARFRDALVGLPEFDEPYMNVVVEPLIIEGQDVRGEYSVLIVETRVDCVDEGRSDFMKFEEDDPVRPDLAGQYRAFTKLIVDRERIGARHIFRIEKFMGALIVSEEVRRRLDEAGVVGAVYDPVTE</sequence>
<evidence type="ECO:0000313" key="3">
    <source>
        <dbReference type="Proteomes" id="UP000822271"/>
    </source>
</evidence>
<proteinExistence type="predicted"/>
<comment type="caution">
    <text evidence="2">The sequence shown here is derived from an EMBL/GenBank/DDBJ whole genome shotgun (WGS) entry which is preliminary data.</text>
</comment>
<dbReference type="AlphaFoldDB" id="A0A2J0SGD0"/>
<evidence type="ECO:0000259" key="1">
    <source>
        <dbReference type="Pfam" id="PF07791"/>
    </source>
</evidence>